<dbReference type="GO" id="GO:0006310">
    <property type="term" value="P:DNA recombination"/>
    <property type="evidence" value="ECO:0007669"/>
    <property type="project" value="InterPro"/>
</dbReference>
<dbReference type="Pfam" id="PF02463">
    <property type="entry name" value="SMC_N"/>
    <property type="match status" value="1"/>
</dbReference>
<dbReference type="PANTHER" id="PTHR11059">
    <property type="entry name" value="DNA REPAIR PROTEIN RECN"/>
    <property type="match status" value="1"/>
</dbReference>
<dbReference type="GO" id="GO:0005524">
    <property type="term" value="F:ATP binding"/>
    <property type="evidence" value="ECO:0007669"/>
    <property type="project" value="UniProtKB-KW"/>
</dbReference>
<dbReference type="FunFam" id="3.40.50.300:FF:000356">
    <property type="entry name" value="DNA repair protein RecN"/>
    <property type="match status" value="1"/>
</dbReference>
<dbReference type="GO" id="GO:0006281">
    <property type="term" value="P:DNA repair"/>
    <property type="evidence" value="ECO:0007669"/>
    <property type="project" value="UniProtKB-KW"/>
</dbReference>
<dbReference type="PIRSF" id="PIRSF003128">
    <property type="entry name" value="RecN"/>
    <property type="match status" value="1"/>
</dbReference>
<evidence type="ECO:0000256" key="5">
    <source>
        <dbReference type="ARBA" id="ARBA00022763"/>
    </source>
</evidence>
<evidence type="ECO:0000256" key="9">
    <source>
        <dbReference type="PIRNR" id="PIRNR003128"/>
    </source>
</evidence>
<dbReference type="PANTHER" id="PTHR11059:SF0">
    <property type="entry name" value="DNA REPAIR PROTEIN RECN"/>
    <property type="match status" value="1"/>
</dbReference>
<proteinExistence type="inferred from homology"/>
<dbReference type="AlphaFoldDB" id="A0A6N2S938"/>
<dbReference type="InterPro" id="IPR027417">
    <property type="entry name" value="P-loop_NTPase"/>
</dbReference>
<dbReference type="InterPro" id="IPR004604">
    <property type="entry name" value="DNA_recomb/repair_RecN"/>
</dbReference>
<evidence type="ECO:0000256" key="7">
    <source>
        <dbReference type="ARBA" id="ARBA00023204"/>
    </source>
</evidence>
<evidence type="ECO:0000256" key="2">
    <source>
        <dbReference type="ARBA" id="ARBA00009441"/>
    </source>
</evidence>
<evidence type="ECO:0000259" key="11">
    <source>
        <dbReference type="Pfam" id="PF02463"/>
    </source>
</evidence>
<evidence type="ECO:0000256" key="1">
    <source>
        <dbReference type="ARBA" id="ARBA00003618"/>
    </source>
</evidence>
<organism evidence="12">
    <name type="scientific">uncultured Anaerotruncus sp</name>
    <dbReference type="NCBI Taxonomy" id="905011"/>
    <lineage>
        <taxon>Bacteria</taxon>
        <taxon>Bacillati</taxon>
        <taxon>Bacillota</taxon>
        <taxon>Clostridia</taxon>
        <taxon>Eubacteriales</taxon>
        <taxon>Oscillospiraceae</taxon>
        <taxon>Anaerotruncus</taxon>
        <taxon>environmental samples</taxon>
    </lineage>
</organism>
<evidence type="ECO:0000256" key="6">
    <source>
        <dbReference type="ARBA" id="ARBA00022840"/>
    </source>
</evidence>
<sequence length="561" mass="61547">MLAQLYIRNVAVIQEASIDLAKGLNVFTGETGAGKSVLIHSINAVLGERTSKDIIRTGEKKALVSALFTGLPPRVLALAEELGFPLEDGELLLSREIGLDGKSSCKIGGRPATAALLRELGGSLINIHGQQDTHQLMAADKHIGFVDGFGLLNGQLREYQGVYRELCQVREELSSSNLDEAEKARRIDLLQYQIGEIEEAGLRLGEEEELDSRKRIIKNAQKISDSLARVYSILTGEDGEGLLELLDQVIGGLGEAGAYLDGFGEFSGRAQEMRYELEEYAASARDALEEMEYNPQELDAIEQRLDTLYRLKKKYGSTVEEILAFQQKASGELEGITLSEERTAQLEAQKQALEAKAKSLADELTKARLKAAGRLCQEVRGELIQLDMPSVTLTFSHREKALGPMGQDDLELLISTNPGELPKPLAKIASGGEISRVMLAIKNVMASEDEVGTLIFDEVDTGVSGRAAQKIGRKLKQVAEHRQVICVTHLAQVAAYGDHHLLIQKEVRGDRTYTNVLPLTQRQRVEELARIIGGENITEISLQNAREMLTLASGEKRPLDK</sequence>
<feature type="domain" description="RecF/RecN/SMC N-terminal" evidence="11">
    <location>
        <begin position="2"/>
        <end position="503"/>
    </location>
</feature>
<evidence type="ECO:0000256" key="10">
    <source>
        <dbReference type="SAM" id="Coils"/>
    </source>
</evidence>
<keyword evidence="5 9" id="KW-0227">DNA damage</keyword>
<keyword evidence="6" id="KW-0067">ATP-binding</keyword>
<reference evidence="12" key="1">
    <citation type="submission" date="2019-11" db="EMBL/GenBank/DDBJ databases">
        <authorList>
            <person name="Feng L."/>
        </authorList>
    </citation>
    <scope>NUCLEOTIDE SEQUENCE</scope>
    <source>
        <strain evidence="12">AundefinedLFYP135</strain>
    </source>
</reference>
<name>A0A6N2S938_9FIRM</name>
<dbReference type="InterPro" id="IPR003395">
    <property type="entry name" value="RecF/RecN/SMC_N"/>
</dbReference>
<keyword evidence="4" id="KW-0547">Nucleotide-binding</keyword>
<accession>A0A6N2S938</accession>
<gene>
    <name evidence="12" type="primary">recN</name>
    <name evidence="12" type="ORF">AULFYP135_00816</name>
</gene>
<evidence type="ECO:0000256" key="3">
    <source>
        <dbReference type="ARBA" id="ARBA00021315"/>
    </source>
</evidence>
<protein>
    <recommendedName>
        <fullName evidence="3 9">DNA repair protein RecN</fullName>
    </recommendedName>
    <alternativeName>
        <fullName evidence="8 9">Recombination protein N</fullName>
    </alternativeName>
</protein>
<keyword evidence="7 9" id="KW-0234">DNA repair</keyword>
<dbReference type="SUPFAM" id="SSF52540">
    <property type="entry name" value="P-loop containing nucleoside triphosphate hydrolases"/>
    <property type="match status" value="1"/>
</dbReference>
<dbReference type="EMBL" id="CACRSL010000003">
    <property type="protein sequence ID" value="VYS89742.1"/>
    <property type="molecule type" value="Genomic_DNA"/>
</dbReference>
<comment type="similarity">
    <text evidence="2 9">Belongs to the RecN family.</text>
</comment>
<evidence type="ECO:0000256" key="8">
    <source>
        <dbReference type="ARBA" id="ARBA00033408"/>
    </source>
</evidence>
<dbReference type="CDD" id="cd03241">
    <property type="entry name" value="ABC_RecN"/>
    <property type="match status" value="2"/>
</dbReference>
<comment type="function">
    <text evidence="1 9">May be involved in recombinational repair of damaged DNA.</text>
</comment>
<dbReference type="GO" id="GO:0043590">
    <property type="term" value="C:bacterial nucleoid"/>
    <property type="evidence" value="ECO:0007669"/>
    <property type="project" value="TreeGrafter"/>
</dbReference>
<dbReference type="NCBIfam" id="TIGR00634">
    <property type="entry name" value="recN"/>
    <property type="match status" value="1"/>
</dbReference>
<keyword evidence="10" id="KW-0175">Coiled coil</keyword>
<evidence type="ECO:0000313" key="12">
    <source>
        <dbReference type="EMBL" id="VYS89742.1"/>
    </source>
</evidence>
<evidence type="ECO:0000256" key="4">
    <source>
        <dbReference type="ARBA" id="ARBA00022741"/>
    </source>
</evidence>
<dbReference type="GO" id="GO:0009432">
    <property type="term" value="P:SOS response"/>
    <property type="evidence" value="ECO:0007669"/>
    <property type="project" value="TreeGrafter"/>
</dbReference>
<feature type="coiled-coil region" evidence="10">
    <location>
        <begin position="336"/>
        <end position="370"/>
    </location>
</feature>
<dbReference type="Gene3D" id="3.40.50.300">
    <property type="entry name" value="P-loop containing nucleotide triphosphate hydrolases"/>
    <property type="match status" value="2"/>
</dbReference>